<accession>A0A0F9J457</accession>
<gene>
    <name evidence="1" type="ORF">LCGC14_1500630</name>
</gene>
<reference evidence="1" key="1">
    <citation type="journal article" date="2015" name="Nature">
        <title>Complex archaea that bridge the gap between prokaryotes and eukaryotes.</title>
        <authorList>
            <person name="Spang A."/>
            <person name="Saw J.H."/>
            <person name="Jorgensen S.L."/>
            <person name="Zaremba-Niedzwiedzka K."/>
            <person name="Martijn J."/>
            <person name="Lind A.E."/>
            <person name="van Eijk R."/>
            <person name="Schleper C."/>
            <person name="Guy L."/>
            <person name="Ettema T.J."/>
        </authorList>
    </citation>
    <scope>NUCLEOTIDE SEQUENCE</scope>
</reference>
<evidence type="ECO:0000313" key="1">
    <source>
        <dbReference type="EMBL" id="KKM64514.1"/>
    </source>
</evidence>
<comment type="caution">
    <text evidence="1">The sequence shown here is derived from an EMBL/GenBank/DDBJ whole genome shotgun (WGS) entry which is preliminary data.</text>
</comment>
<protein>
    <submittedName>
        <fullName evidence="1">Uncharacterized protein</fullName>
    </submittedName>
</protein>
<dbReference type="AlphaFoldDB" id="A0A0F9J457"/>
<name>A0A0F9J457_9ZZZZ</name>
<sequence length="121" mass="13243">MSLEDIERKLDQLLSFRSAKLGERVVATILQNATVGLAADVGDNFPYLLVEIPSLDSADISLQVAHELDGTYQDLSDAVYAAGTGAKNNTFKLAGWRYIKFKVSVSQTTADRRFIVRGASF</sequence>
<dbReference type="EMBL" id="LAZR01010885">
    <property type="protein sequence ID" value="KKM64514.1"/>
    <property type="molecule type" value="Genomic_DNA"/>
</dbReference>
<proteinExistence type="predicted"/>
<organism evidence="1">
    <name type="scientific">marine sediment metagenome</name>
    <dbReference type="NCBI Taxonomy" id="412755"/>
    <lineage>
        <taxon>unclassified sequences</taxon>
        <taxon>metagenomes</taxon>
        <taxon>ecological metagenomes</taxon>
    </lineage>
</organism>